<feature type="compositionally biased region" description="Basic residues" evidence="1">
    <location>
        <begin position="59"/>
        <end position="69"/>
    </location>
</feature>
<sequence length="658" mass="73914">MPPASEPTQSRLDRFKKILEKSSGGQSVVADVPKGLVESEEAKAERLRIEEEARNIAPTKKKPDKKKVSLRSLAEEDKDIPEVVEKTGSQKGGQRIAEVVMSDTGGSDVRTVEIKTGSPRVITSEVKEFDRAPETKEADSAEYYATQLVGDLKIIYPERNEVSASPEAWNGAKERIKKFHIKWLTKPSDRAGSEGKPVRRFEDGRRMTLEIQKYLNLETEEPLDWKENTSLISESRVNLEDLREARRMLLQKGEHPADEKQTSADSLLKETASITNIGIVDKAELRISDESSFVDPVPALKILGNVPMNESMRQQLGDLRFGDAERLAAVRRLISRGYNLNVIGVDTKVDVSTLGIVYSKDLGGVEGKKIQKLIAEIQRQSENYDIASMSKDLKVFLGNNLEKFYKWMMLYGEIKKRLGQGHGIDEETGTKEGEKNDNLVWYDGILGDIVAATVLGTDPARSEEIRQYLIRRGADIPSISFDPSMEQAYQNRQWLRNAAELLLSDKEVTYPYKLEGTSIKWENREQIVEWLKRMKIREGGVPYLPDSEEAKGMKAVEARPVVESKENKKVSVENMLIQLSELVDEGAKEPVLASLEAEGIKIRKFLTDMEKAAPGKSKDLMMQLRAVVEVWRMSEAKRAEFPAMTKIAGAYARLLGLG</sequence>
<organism evidence="2 3">
    <name type="scientific">Candidatus Collierbacteria bacterium GW2011_GWA2_46_26</name>
    <dbReference type="NCBI Taxonomy" id="1618381"/>
    <lineage>
        <taxon>Bacteria</taxon>
        <taxon>Candidatus Collieribacteriota</taxon>
    </lineage>
</organism>
<gene>
    <name evidence="2" type="ORF">UX47_C0005G0097</name>
</gene>
<dbReference type="EMBL" id="LCMI01000005">
    <property type="protein sequence ID" value="KKU33295.1"/>
    <property type="molecule type" value="Genomic_DNA"/>
</dbReference>
<feature type="region of interest" description="Disordered" evidence="1">
    <location>
        <begin position="50"/>
        <end position="93"/>
    </location>
</feature>
<evidence type="ECO:0000313" key="3">
    <source>
        <dbReference type="Proteomes" id="UP000034794"/>
    </source>
</evidence>
<reference evidence="2 3" key="1">
    <citation type="journal article" date="2015" name="Nature">
        <title>rRNA introns, odd ribosomes, and small enigmatic genomes across a large radiation of phyla.</title>
        <authorList>
            <person name="Brown C.T."/>
            <person name="Hug L.A."/>
            <person name="Thomas B.C."/>
            <person name="Sharon I."/>
            <person name="Castelle C.J."/>
            <person name="Singh A."/>
            <person name="Wilkins M.J."/>
            <person name="Williams K.H."/>
            <person name="Banfield J.F."/>
        </authorList>
    </citation>
    <scope>NUCLEOTIDE SEQUENCE [LARGE SCALE GENOMIC DNA]</scope>
</reference>
<name>A0A0G1SJ07_9BACT</name>
<dbReference type="Proteomes" id="UP000034794">
    <property type="component" value="Unassembled WGS sequence"/>
</dbReference>
<accession>A0A0G1SJ07</accession>
<evidence type="ECO:0000256" key="1">
    <source>
        <dbReference type="SAM" id="MobiDB-lite"/>
    </source>
</evidence>
<protein>
    <submittedName>
        <fullName evidence="2">Uncharacterized protein</fullName>
    </submittedName>
</protein>
<comment type="caution">
    <text evidence="2">The sequence shown here is derived from an EMBL/GenBank/DDBJ whole genome shotgun (WGS) entry which is preliminary data.</text>
</comment>
<evidence type="ECO:0000313" key="2">
    <source>
        <dbReference type="EMBL" id="KKU33295.1"/>
    </source>
</evidence>
<dbReference type="AlphaFoldDB" id="A0A0G1SJ07"/>
<proteinExistence type="predicted"/>